<dbReference type="EMBL" id="MU006125">
    <property type="protein sequence ID" value="KAF2834196.1"/>
    <property type="molecule type" value="Genomic_DNA"/>
</dbReference>
<proteinExistence type="predicted"/>
<evidence type="ECO:0000313" key="3">
    <source>
        <dbReference type="EMBL" id="KAF2834196.1"/>
    </source>
</evidence>
<accession>A0A9P4S0W8</accession>
<dbReference type="GO" id="GO:0005634">
    <property type="term" value="C:nucleus"/>
    <property type="evidence" value="ECO:0007669"/>
    <property type="project" value="TreeGrafter"/>
</dbReference>
<sequence length="654" mass="75115">MEGDFDGVDFKNSKIEQKSHPRFTANSVPAYSTVNTRRSFNNPNLSTRNMHSAAPPSLSSLTMEGGHSSTVQPSPPLPKSAEDYVYRTFQYFQGHESNQKDRIAAENKLREILEAAVKNNTITKVDWDHYPLPQDIIRQENLTLSSQKFRTQGVSTNSDAVPFPNRSKKRKSTDTSFTNSSNDATTHGDVSENVPSKKRKSKKARKKEKEAIKRAEQQQQNVDQLSNNTNTFEEALQRRAARFGTGNSTSHPLGPSRSQSPVSTPPKISTQLIDRISFQSHTNNDQTMYQFHSSSPFQASVQHIDTTMYSNSQLPIGQSFYSFAPQPIVGRCMQWEKSYFRLTDVANPKSVRPLPILREAFKQLKLRDDRDYGYLADQYKSIRQDLNVQNIKNEFTLEIYEYNTCLALQHDDLGEYNQCAAQLPALYSKFPGPRKIEFISYRILYLVYTLNLHEVCDLINELTQEELSSWPVQHALAVWRVAHNPIYDGSGNYRDLFILYRFRPAHLQVRLMDMFLERERLLATEKICKSFRPEVPITFLAKVLGFRRSLCVANDDTIYYTPEIRKLLLHPPDKALCRPAEAPPTWAQLLEMTDEVKKWLVHHGAEDYLSVKNDETYLDILKYKNDATKPHAFTIFRTARMAAFKTIDIKGQRA</sequence>
<dbReference type="Pfam" id="PF03399">
    <property type="entry name" value="SAC3_GANP"/>
    <property type="match status" value="1"/>
</dbReference>
<evidence type="ECO:0000313" key="4">
    <source>
        <dbReference type="Proteomes" id="UP000799429"/>
    </source>
</evidence>
<feature type="compositionally biased region" description="Basic residues" evidence="1">
    <location>
        <begin position="196"/>
        <end position="206"/>
    </location>
</feature>
<name>A0A9P4S0W8_9PEZI</name>
<dbReference type="AlphaFoldDB" id="A0A9P4S0W8"/>
<feature type="compositionally biased region" description="Polar residues" evidence="1">
    <location>
        <begin position="57"/>
        <end position="72"/>
    </location>
</feature>
<gene>
    <name evidence="3" type="ORF">M501DRAFT_1020980</name>
</gene>
<protein>
    <recommendedName>
        <fullName evidence="2">SAC3/GANP/THP3 conserved domain-containing protein</fullName>
    </recommendedName>
</protein>
<dbReference type="OrthoDB" id="199574at2759"/>
<dbReference type="Proteomes" id="UP000799429">
    <property type="component" value="Unassembled WGS sequence"/>
</dbReference>
<reference evidence="3" key="1">
    <citation type="journal article" date="2020" name="Stud. Mycol.">
        <title>101 Dothideomycetes genomes: a test case for predicting lifestyles and emergence of pathogens.</title>
        <authorList>
            <person name="Haridas S."/>
            <person name="Albert R."/>
            <person name="Binder M."/>
            <person name="Bloem J."/>
            <person name="Labutti K."/>
            <person name="Salamov A."/>
            <person name="Andreopoulos B."/>
            <person name="Baker S."/>
            <person name="Barry K."/>
            <person name="Bills G."/>
            <person name="Bluhm B."/>
            <person name="Cannon C."/>
            <person name="Castanera R."/>
            <person name="Culley D."/>
            <person name="Daum C."/>
            <person name="Ezra D."/>
            <person name="Gonzalez J."/>
            <person name="Henrissat B."/>
            <person name="Kuo A."/>
            <person name="Liang C."/>
            <person name="Lipzen A."/>
            <person name="Lutzoni F."/>
            <person name="Magnuson J."/>
            <person name="Mondo S."/>
            <person name="Nolan M."/>
            <person name="Ohm R."/>
            <person name="Pangilinan J."/>
            <person name="Park H.-J."/>
            <person name="Ramirez L."/>
            <person name="Alfaro M."/>
            <person name="Sun H."/>
            <person name="Tritt A."/>
            <person name="Yoshinaga Y."/>
            <person name="Zwiers L.-H."/>
            <person name="Turgeon B."/>
            <person name="Goodwin S."/>
            <person name="Spatafora J."/>
            <person name="Crous P."/>
            <person name="Grigoriev I."/>
        </authorList>
    </citation>
    <scope>NUCLEOTIDE SEQUENCE</scope>
    <source>
        <strain evidence="3">CBS 101060</strain>
    </source>
</reference>
<organism evidence="3 4">
    <name type="scientific">Patellaria atrata CBS 101060</name>
    <dbReference type="NCBI Taxonomy" id="1346257"/>
    <lineage>
        <taxon>Eukaryota</taxon>
        <taxon>Fungi</taxon>
        <taxon>Dikarya</taxon>
        <taxon>Ascomycota</taxon>
        <taxon>Pezizomycotina</taxon>
        <taxon>Dothideomycetes</taxon>
        <taxon>Dothideomycetes incertae sedis</taxon>
        <taxon>Patellariales</taxon>
        <taxon>Patellariaceae</taxon>
        <taxon>Patellaria</taxon>
    </lineage>
</organism>
<dbReference type="InterPro" id="IPR045107">
    <property type="entry name" value="SAC3/GANP/THP3"/>
</dbReference>
<feature type="compositionally biased region" description="Low complexity" evidence="1">
    <location>
        <begin position="174"/>
        <end position="185"/>
    </location>
</feature>
<dbReference type="Gene3D" id="1.25.40.990">
    <property type="match status" value="1"/>
</dbReference>
<feature type="compositionally biased region" description="Basic and acidic residues" evidence="1">
    <location>
        <begin position="207"/>
        <end position="216"/>
    </location>
</feature>
<feature type="compositionally biased region" description="Polar residues" evidence="1">
    <location>
        <begin position="245"/>
        <end position="267"/>
    </location>
</feature>
<keyword evidence="4" id="KW-1185">Reference proteome</keyword>
<feature type="region of interest" description="Disordered" evidence="1">
    <location>
        <begin position="244"/>
        <end position="267"/>
    </location>
</feature>
<evidence type="ECO:0000256" key="1">
    <source>
        <dbReference type="SAM" id="MobiDB-lite"/>
    </source>
</evidence>
<feature type="compositionally biased region" description="Polar residues" evidence="1">
    <location>
        <begin position="149"/>
        <end position="159"/>
    </location>
</feature>
<dbReference type="PANTHER" id="PTHR12436">
    <property type="entry name" value="80 KDA MCM3-ASSOCIATED PROTEIN"/>
    <property type="match status" value="1"/>
</dbReference>
<feature type="compositionally biased region" description="Polar residues" evidence="1">
    <location>
        <begin position="24"/>
        <end position="50"/>
    </location>
</feature>
<feature type="region of interest" description="Disordered" evidence="1">
    <location>
        <begin position="149"/>
        <end position="227"/>
    </location>
</feature>
<evidence type="ECO:0000259" key="2">
    <source>
        <dbReference type="Pfam" id="PF03399"/>
    </source>
</evidence>
<feature type="domain" description="SAC3/GANP/THP3 conserved" evidence="2">
    <location>
        <begin position="343"/>
        <end position="548"/>
    </location>
</feature>
<feature type="region of interest" description="Disordered" evidence="1">
    <location>
        <begin position="1"/>
        <end position="78"/>
    </location>
</feature>
<dbReference type="InterPro" id="IPR005062">
    <property type="entry name" value="SAC3/GANP/THP3_conserved"/>
</dbReference>
<dbReference type="PANTHER" id="PTHR12436:SF4">
    <property type="entry name" value="LEUKOCYTE RECEPTOR CLUSTER MEMBER 8"/>
    <property type="match status" value="1"/>
</dbReference>
<comment type="caution">
    <text evidence="3">The sequence shown here is derived from an EMBL/GenBank/DDBJ whole genome shotgun (WGS) entry which is preliminary data.</text>
</comment>
<feature type="compositionally biased region" description="Basic and acidic residues" evidence="1">
    <location>
        <begin position="8"/>
        <end position="19"/>
    </location>
</feature>